<organism evidence="2 3">
    <name type="scientific">Epilithonimonas pallida</name>
    <dbReference type="NCBI Taxonomy" id="373671"/>
    <lineage>
        <taxon>Bacteria</taxon>
        <taxon>Pseudomonadati</taxon>
        <taxon>Bacteroidota</taxon>
        <taxon>Flavobacteriia</taxon>
        <taxon>Flavobacteriales</taxon>
        <taxon>Weeksellaceae</taxon>
        <taxon>Chryseobacterium group</taxon>
        <taxon>Epilithonimonas</taxon>
    </lineage>
</organism>
<evidence type="ECO:0000259" key="1">
    <source>
        <dbReference type="Pfam" id="PF00535"/>
    </source>
</evidence>
<protein>
    <submittedName>
        <fullName evidence="2">Glycosyltransferase, GT2 family</fullName>
    </submittedName>
</protein>
<dbReference type="SUPFAM" id="SSF53448">
    <property type="entry name" value="Nucleotide-diphospho-sugar transferases"/>
    <property type="match status" value="1"/>
</dbReference>
<dbReference type="Proteomes" id="UP001158050">
    <property type="component" value="Unassembled WGS sequence"/>
</dbReference>
<dbReference type="RefSeq" id="WP_283415632.1">
    <property type="nucleotide sequence ID" value="NZ_FXUO01000002.1"/>
</dbReference>
<sequence>MKLSICIPIYNFDVNDLVNDLNDQIVSHNLDAKIILIDDASDAEFVQKNKPLEDIVNHFIFLDNNIGRSKIRNLFSKYAISEYLLFLDCDGKIISKNFVKNYLDFINEKSPDVVYGGRKVDESKPKPEFGLRWRFAVERENLPVKVRIKSPYLDFQTNNFIVKKSILKQNPFDESIGQYGYEDLIFAKDLYKAKVKIDHIENPIFNNDVETNAIFLEKADQSAKSLAHLIKTDKDVEKSSKIKLAKAYFRLKKTGGIFLYRLLYRLLKPFIQKKLLEGTASLRILDFYKLGQLIYYMNKN</sequence>
<evidence type="ECO:0000313" key="3">
    <source>
        <dbReference type="Proteomes" id="UP001158050"/>
    </source>
</evidence>
<dbReference type="EMBL" id="FXUO01000002">
    <property type="protein sequence ID" value="SMP89871.1"/>
    <property type="molecule type" value="Genomic_DNA"/>
</dbReference>
<evidence type="ECO:0000313" key="2">
    <source>
        <dbReference type="EMBL" id="SMP89871.1"/>
    </source>
</evidence>
<name>A0ABY1R0Z9_9FLAO</name>
<comment type="caution">
    <text evidence="2">The sequence shown here is derived from an EMBL/GenBank/DDBJ whole genome shotgun (WGS) entry which is preliminary data.</text>
</comment>
<reference evidence="2 3" key="1">
    <citation type="submission" date="2017-05" db="EMBL/GenBank/DDBJ databases">
        <authorList>
            <person name="Varghese N."/>
            <person name="Submissions S."/>
        </authorList>
    </citation>
    <scope>NUCLEOTIDE SEQUENCE [LARGE SCALE GENOMIC DNA]</scope>
    <source>
        <strain evidence="2 3">DSM 18015</strain>
    </source>
</reference>
<dbReference type="InterPro" id="IPR001173">
    <property type="entry name" value="Glyco_trans_2-like"/>
</dbReference>
<dbReference type="CDD" id="cd00761">
    <property type="entry name" value="Glyco_tranf_GTA_type"/>
    <property type="match status" value="1"/>
</dbReference>
<dbReference type="InterPro" id="IPR029044">
    <property type="entry name" value="Nucleotide-diphossugar_trans"/>
</dbReference>
<dbReference type="Pfam" id="PF00535">
    <property type="entry name" value="Glycos_transf_2"/>
    <property type="match status" value="1"/>
</dbReference>
<gene>
    <name evidence="2" type="ORF">SAMN05421679_102119</name>
</gene>
<keyword evidence="3" id="KW-1185">Reference proteome</keyword>
<feature type="domain" description="Glycosyltransferase 2-like" evidence="1">
    <location>
        <begin position="4"/>
        <end position="134"/>
    </location>
</feature>
<accession>A0ABY1R0Z9</accession>
<dbReference type="Gene3D" id="3.90.550.10">
    <property type="entry name" value="Spore Coat Polysaccharide Biosynthesis Protein SpsA, Chain A"/>
    <property type="match status" value="1"/>
</dbReference>
<proteinExistence type="predicted"/>